<dbReference type="SUPFAM" id="SSF143422">
    <property type="entry name" value="Transposase IS200-like"/>
    <property type="match status" value="1"/>
</dbReference>
<evidence type="ECO:0000259" key="1">
    <source>
        <dbReference type="SMART" id="SM01321"/>
    </source>
</evidence>
<reference evidence="2 3" key="1">
    <citation type="submission" date="2021-12" db="EMBL/GenBank/DDBJ databases">
        <title>Genome sequencing of bacteria with rrn-lacking chromosome and rrn-plasmid.</title>
        <authorList>
            <person name="Anda M."/>
            <person name="Iwasaki W."/>
        </authorList>
    </citation>
    <scope>NUCLEOTIDE SEQUENCE [LARGE SCALE GENOMIC DNA]</scope>
    <source>
        <strain evidence="2 3">NBRC 15940</strain>
    </source>
</reference>
<dbReference type="EMBL" id="BQKE01000001">
    <property type="protein sequence ID" value="GJM60446.1"/>
    <property type="molecule type" value="Genomic_DNA"/>
</dbReference>
<dbReference type="GO" id="GO:0006313">
    <property type="term" value="P:DNA transposition"/>
    <property type="evidence" value="ECO:0007669"/>
    <property type="project" value="InterPro"/>
</dbReference>
<evidence type="ECO:0000313" key="3">
    <source>
        <dbReference type="Proteomes" id="UP001310022"/>
    </source>
</evidence>
<accession>A0AAN5AKI0</accession>
<dbReference type="InterPro" id="IPR002686">
    <property type="entry name" value="Transposase_17"/>
</dbReference>
<name>A0AAN5AKI0_9BACT</name>
<dbReference type="InterPro" id="IPR052715">
    <property type="entry name" value="RAYT_transposase"/>
</dbReference>
<proteinExistence type="predicted"/>
<dbReference type="Proteomes" id="UP001310022">
    <property type="component" value="Unassembled WGS sequence"/>
</dbReference>
<dbReference type="PANTHER" id="PTHR36966:SF1">
    <property type="entry name" value="REP-ASSOCIATED TYROSINE TRANSPOSASE"/>
    <property type="match status" value="1"/>
</dbReference>
<dbReference type="Gene3D" id="3.30.70.1290">
    <property type="entry name" value="Transposase IS200-like"/>
    <property type="match status" value="1"/>
</dbReference>
<sequence length="190" mass="22602">MGNRVSGVETLTTTMNDKFQNKYRISSPRLKNWDYGRAGAYFITICCHHHRHFFGEVRDSKMYLSTIGQIAQEEWLRTFEMRTDMNLSNDIFIVMPNHFHALISIGENIHNQFPNWEGNQPGSQSNNLPAIIRGFKGAVTSRARKIREDFRWQSRYYDNVVWDPQAFQRIYQYILNNPSKWWTDRFNRKG</sequence>
<keyword evidence="3" id="KW-1185">Reference proteome</keyword>
<protein>
    <recommendedName>
        <fullName evidence="1">Transposase IS200-like domain-containing protein</fullName>
    </recommendedName>
</protein>
<dbReference type="GO" id="GO:0043565">
    <property type="term" value="F:sequence-specific DNA binding"/>
    <property type="evidence" value="ECO:0007669"/>
    <property type="project" value="TreeGrafter"/>
</dbReference>
<organism evidence="2 3">
    <name type="scientific">Persicobacter diffluens</name>
    <dbReference type="NCBI Taxonomy" id="981"/>
    <lineage>
        <taxon>Bacteria</taxon>
        <taxon>Pseudomonadati</taxon>
        <taxon>Bacteroidota</taxon>
        <taxon>Cytophagia</taxon>
        <taxon>Cytophagales</taxon>
        <taxon>Persicobacteraceae</taxon>
        <taxon>Persicobacter</taxon>
    </lineage>
</organism>
<dbReference type="InterPro" id="IPR036515">
    <property type="entry name" value="Transposase_17_sf"/>
</dbReference>
<comment type="caution">
    <text evidence="2">The sequence shown here is derived from an EMBL/GenBank/DDBJ whole genome shotgun (WGS) entry which is preliminary data.</text>
</comment>
<feature type="domain" description="Transposase IS200-like" evidence="1">
    <location>
        <begin position="37"/>
        <end position="177"/>
    </location>
</feature>
<dbReference type="PANTHER" id="PTHR36966">
    <property type="entry name" value="REP-ASSOCIATED TYROSINE TRANSPOSASE"/>
    <property type="match status" value="1"/>
</dbReference>
<gene>
    <name evidence="2" type="ORF">PEDI_09980</name>
</gene>
<dbReference type="AlphaFoldDB" id="A0AAN5AKI0"/>
<evidence type="ECO:0000313" key="2">
    <source>
        <dbReference type="EMBL" id="GJM60446.1"/>
    </source>
</evidence>
<dbReference type="SMART" id="SM01321">
    <property type="entry name" value="Y1_Tnp"/>
    <property type="match status" value="1"/>
</dbReference>
<dbReference type="GO" id="GO:0004803">
    <property type="term" value="F:transposase activity"/>
    <property type="evidence" value="ECO:0007669"/>
    <property type="project" value="InterPro"/>
</dbReference>